<protein>
    <submittedName>
        <fullName evidence="8">HicA toxin of toxin-antitoxin</fullName>
    </submittedName>
</protein>
<dbReference type="InterPro" id="IPR038570">
    <property type="entry name" value="HicA_sf"/>
</dbReference>
<evidence type="ECO:0000256" key="3">
    <source>
        <dbReference type="ARBA" id="ARBA00022722"/>
    </source>
</evidence>
<keyword evidence="4" id="KW-0255">Endonuclease</keyword>
<keyword evidence="9" id="KW-1185">Reference proteome</keyword>
<dbReference type="Proteomes" id="UP000323300">
    <property type="component" value="Unassembled WGS sequence"/>
</dbReference>
<dbReference type="Pfam" id="PF07927">
    <property type="entry name" value="HicA_toxin"/>
    <property type="match status" value="1"/>
</dbReference>
<dbReference type="AlphaFoldDB" id="A0A1I3XHR2"/>
<organism evidence="8 9">
    <name type="scientific">Neomesorhizobium albiziae</name>
    <dbReference type="NCBI Taxonomy" id="335020"/>
    <lineage>
        <taxon>Bacteria</taxon>
        <taxon>Pseudomonadati</taxon>
        <taxon>Pseudomonadota</taxon>
        <taxon>Alphaproteobacteria</taxon>
        <taxon>Hyphomicrobiales</taxon>
        <taxon>Phyllobacteriaceae</taxon>
        <taxon>Neomesorhizobium</taxon>
    </lineage>
</organism>
<keyword evidence="3" id="KW-0540">Nuclease</keyword>
<dbReference type="RefSeq" id="WP_149759506.1">
    <property type="nucleotide sequence ID" value="NZ_BSPE01000008.1"/>
</dbReference>
<accession>A0A1I3XHR2</accession>
<evidence type="ECO:0000256" key="6">
    <source>
        <dbReference type="ARBA" id="ARBA00022884"/>
    </source>
</evidence>
<evidence type="ECO:0000256" key="5">
    <source>
        <dbReference type="ARBA" id="ARBA00022801"/>
    </source>
</evidence>
<evidence type="ECO:0000313" key="9">
    <source>
        <dbReference type="Proteomes" id="UP000323300"/>
    </source>
</evidence>
<gene>
    <name evidence="8" type="ORF">SAMN04488498_103210</name>
</gene>
<dbReference type="GO" id="GO:0004519">
    <property type="term" value="F:endonuclease activity"/>
    <property type="evidence" value="ECO:0007669"/>
    <property type="project" value="UniProtKB-KW"/>
</dbReference>
<evidence type="ECO:0000256" key="1">
    <source>
        <dbReference type="ARBA" id="ARBA00006620"/>
    </source>
</evidence>
<dbReference type="EMBL" id="FOSL01000003">
    <property type="protein sequence ID" value="SFK18601.1"/>
    <property type="molecule type" value="Genomic_DNA"/>
</dbReference>
<evidence type="ECO:0000256" key="2">
    <source>
        <dbReference type="ARBA" id="ARBA00022649"/>
    </source>
</evidence>
<keyword evidence="5" id="KW-0378">Hydrolase</keyword>
<reference evidence="8 9" key="1">
    <citation type="submission" date="2016-10" db="EMBL/GenBank/DDBJ databases">
        <authorList>
            <person name="Varghese N."/>
            <person name="Submissions S."/>
        </authorList>
    </citation>
    <scope>NUCLEOTIDE SEQUENCE [LARGE SCALE GENOMIC DNA]</scope>
    <source>
        <strain evidence="8 9">DSM 21822</strain>
    </source>
</reference>
<name>A0A1I3XHR2_9HYPH</name>
<evidence type="ECO:0000256" key="7">
    <source>
        <dbReference type="ARBA" id="ARBA00023016"/>
    </source>
</evidence>
<dbReference type="InterPro" id="IPR012933">
    <property type="entry name" value="HicA_mRNA_interferase"/>
</dbReference>
<dbReference type="GO" id="GO:0003729">
    <property type="term" value="F:mRNA binding"/>
    <property type="evidence" value="ECO:0007669"/>
    <property type="project" value="InterPro"/>
</dbReference>
<dbReference type="SUPFAM" id="SSF54786">
    <property type="entry name" value="YcfA/nrd intein domain"/>
    <property type="match status" value="1"/>
</dbReference>
<dbReference type="OrthoDB" id="7998810at2"/>
<proteinExistence type="inferred from homology"/>
<keyword evidence="6" id="KW-0694">RNA-binding</keyword>
<sequence>MPLFETNTRKIVARLEREGWVNSGGGRHDKFVHSAKPGLLIVVPRHREQSPGVAKSIAKLAGWI</sequence>
<keyword evidence="2" id="KW-1277">Toxin-antitoxin system</keyword>
<dbReference type="Gene3D" id="3.30.920.30">
    <property type="entry name" value="Hypothetical protein"/>
    <property type="match status" value="1"/>
</dbReference>
<dbReference type="GO" id="GO:0016787">
    <property type="term" value="F:hydrolase activity"/>
    <property type="evidence" value="ECO:0007669"/>
    <property type="project" value="UniProtKB-KW"/>
</dbReference>
<evidence type="ECO:0000313" key="8">
    <source>
        <dbReference type="EMBL" id="SFK18601.1"/>
    </source>
</evidence>
<evidence type="ECO:0000256" key="4">
    <source>
        <dbReference type="ARBA" id="ARBA00022759"/>
    </source>
</evidence>
<keyword evidence="7" id="KW-0346">Stress response</keyword>
<comment type="similarity">
    <text evidence="1">Belongs to the HicA mRNA interferase family.</text>
</comment>